<gene>
    <name evidence="1" type="ORF">CMV_025109</name>
</gene>
<evidence type="ECO:0000313" key="2">
    <source>
        <dbReference type="Proteomes" id="UP000737018"/>
    </source>
</evidence>
<dbReference type="Proteomes" id="UP000737018">
    <property type="component" value="Unassembled WGS sequence"/>
</dbReference>
<dbReference type="AlphaFoldDB" id="A0A8J4VBT1"/>
<sequence length="74" mass="7821">MEMMLGVRPVVKEIGMCGGVVGLGGGAIVDDGGEIICCQIVHERQDTGEVDALSKGDNNYVDDRLLYALGQLLL</sequence>
<dbReference type="OrthoDB" id="10257561at2759"/>
<reference evidence="1" key="1">
    <citation type="submission" date="2020-03" db="EMBL/GenBank/DDBJ databases">
        <title>Castanea mollissima Vanexum genome sequencing.</title>
        <authorList>
            <person name="Staton M."/>
        </authorList>
    </citation>
    <scope>NUCLEOTIDE SEQUENCE</scope>
    <source>
        <tissue evidence="1">Leaf</tissue>
    </source>
</reference>
<organism evidence="1 2">
    <name type="scientific">Castanea mollissima</name>
    <name type="common">Chinese chestnut</name>
    <dbReference type="NCBI Taxonomy" id="60419"/>
    <lineage>
        <taxon>Eukaryota</taxon>
        <taxon>Viridiplantae</taxon>
        <taxon>Streptophyta</taxon>
        <taxon>Embryophyta</taxon>
        <taxon>Tracheophyta</taxon>
        <taxon>Spermatophyta</taxon>
        <taxon>Magnoliopsida</taxon>
        <taxon>eudicotyledons</taxon>
        <taxon>Gunneridae</taxon>
        <taxon>Pentapetalae</taxon>
        <taxon>rosids</taxon>
        <taxon>fabids</taxon>
        <taxon>Fagales</taxon>
        <taxon>Fagaceae</taxon>
        <taxon>Castanea</taxon>
    </lineage>
</organism>
<protein>
    <submittedName>
        <fullName evidence="1">Uncharacterized protein</fullName>
    </submittedName>
</protein>
<comment type="caution">
    <text evidence="1">The sequence shown here is derived from an EMBL/GenBank/DDBJ whole genome shotgun (WGS) entry which is preliminary data.</text>
</comment>
<keyword evidence="2" id="KW-1185">Reference proteome</keyword>
<evidence type="ECO:0000313" key="1">
    <source>
        <dbReference type="EMBL" id="KAF3948955.1"/>
    </source>
</evidence>
<accession>A0A8J4VBT1</accession>
<name>A0A8J4VBT1_9ROSI</name>
<dbReference type="EMBL" id="JRKL02006432">
    <property type="protein sequence ID" value="KAF3948955.1"/>
    <property type="molecule type" value="Genomic_DNA"/>
</dbReference>
<proteinExistence type="predicted"/>